<dbReference type="OrthoDB" id="4697614at2"/>
<dbReference type="Proteomes" id="UP000181917">
    <property type="component" value="Unassembled WGS sequence"/>
</dbReference>
<dbReference type="RefSeq" id="WP_074699325.1">
    <property type="nucleotide sequence ID" value="NZ_CP018863.1"/>
</dbReference>
<feature type="binding site" evidence="1">
    <location>
        <position position="56"/>
    </location>
    <ligand>
        <name>substrate</name>
    </ligand>
</feature>
<dbReference type="CDD" id="cd07067">
    <property type="entry name" value="HP_PGM_like"/>
    <property type="match status" value="1"/>
</dbReference>
<reference evidence="2 3" key="1">
    <citation type="submission" date="2016-10" db="EMBL/GenBank/DDBJ databases">
        <authorList>
            <person name="de Groot N.N."/>
        </authorList>
    </citation>
    <scope>NUCLEOTIDE SEQUENCE [LARGE SCALE GENOMIC DNA]</scope>
    <source>
        <strain evidence="2 3">DSM 20117</strain>
    </source>
</reference>
<dbReference type="KEGG" id="acry:AC20117_13310"/>
<dbReference type="GO" id="GO:0016791">
    <property type="term" value="F:phosphatase activity"/>
    <property type="evidence" value="ECO:0007669"/>
    <property type="project" value="TreeGrafter"/>
</dbReference>
<gene>
    <name evidence="2" type="ORF">SAMN04489742_0803</name>
</gene>
<protein>
    <submittedName>
        <fullName evidence="2">Probable phosphoglycerate mutase</fullName>
    </submittedName>
</protein>
<dbReference type="InterPro" id="IPR013078">
    <property type="entry name" value="His_Pase_superF_clade-1"/>
</dbReference>
<dbReference type="Pfam" id="PF00300">
    <property type="entry name" value="His_Phos_1"/>
    <property type="match status" value="1"/>
</dbReference>
<organism evidence="2 3">
    <name type="scientific">Crystallibacter crystallopoietes</name>
    <dbReference type="NCBI Taxonomy" id="37928"/>
    <lineage>
        <taxon>Bacteria</taxon>
        <taxon>Bacillati</taxon>
        <taxon>Actinomycetota</taxon>
        <taxon>Actinomycetes</taxon>
        <taxon>Micrococcales</taxon>
        <taxon>Micrococcaceae</taxon>
        <taxon>Crystallibacter</taxon>
    </lineage>
</organism>
<dbReference type="PANTHER" id="PTHR48100:SF59">
    <property type="entry name" value="ADENOSYLCOBALAMIN_ALPHA-RIBAZOLE PHOSPHATASE"/>
    <property type="match status" value="1"/>
</dbReference>
<proteinExistence type="predicted"/>
<sequence length="180" mass="19480">MLALVRHGETDWNSAGRLQGHTDIPLNELGRRQANDAGAKLATEEWNLLVSSPLRRARETAEIIGKHVGLSISCTLPGLIERDFRDAEGTVLLGMDRPEIDKVLLASEPEAEVAARSIATLQELVNANPDQRIIVVAHGTLIRVTMGLLRGEAHAHVINGEAIELDPDLLLGFEAEHVAG</sequence>
<dbReference type="EMBL" id="FNKH01000002">
    <property type="protein sequence ID" value="SDQ35865.1"/>
    <property type="molecule type" value="Genomic_DNA"/>
</dbReference>
<dbReference type="InterPro" id="IPR001345">
    <property type="entry name" value="PG/BPGM_mutase_AS"/>
</dbReference>
<keyword evidence="3" id="KW-1185">Reference proteome</keyword>
<feature type="binding site" evidence="1">
    <location>
        <begin position="6"/>
        <end position="13"/>
    </location>
    <ligand>
        <name>substrate</name>
    </ligand>
</feature>
<evidence type="ECO:0000313" key="2">
    <source>
        <dbReference type="EMBL" id="SDQ35865.1"/>
    </source>
</evidence>
<dbReference type="PROSITE" id="PS00175">
    <property type="entry name" value="PG_MUTASE"/>
    <property type="match status" value="1"/>
</dbReference>
<dbReference type="Gene3D" id="3.40.50.1240">
    <property type="entry name" value="Phosphoglycerate mutase-like"/>
    <property type="match status" value="1"/>
</dbReference>
<dbReference type="STRING" id="37928.SAMN04489742_0803"/>
<evidence type="ECO:0000313" key="3">
    <source>
        <dbReference type="Proteomes" id="UP000181917"/>
    </source>
</evidence>
<dbReference type="SMART" id="SM00855">
    <property type="entry name" value="PGAM"/>
    <property type="match status" value="1"/>
</dbReference>
<name>A0A1H1A828_9MICC</name>
<evidence type="ECO:0000256" key="1">
    <source>
        <dbReference type="PIRSR" id="PIRSR613078-2"/>
    </source>
</evidence>
<dbReference type="GO" id="GO:0005737">
    <property type="term" value="C:cytoplasm"/>
    <property type="evidence" value="ECO:0007669"/>
    <property type="project" value="TreeGrafter"/>
</dbReference>
<dbReference type="InterPro" id="IPR050275">
    <property type="entry name" value="PGM_Phosphatase"/>
</dbReference>
<dbReference type="PANTHER" id="PTHR48100">
    <property type="entry name" value="BROAD-SPECIFICITY PHOSPHATASE YOR283W-RELATED"/>
    <property type="match status" value="1"/>
</dbReference>
<accession>A0A1H1A828</accession>
<dbReference type="InterPro" id="IPR029033">
    <property type="entry name" value="His_PPase_superfam"/>
</dbReference>
<dbReference type="SUPFAM" id="SSF53254">
    <property type="entry name" value="Phosphoglycerate mutase-like"/>
    <property type="match status" value="1"/>
</dbReference>
<dbReference type="AlphaFoldDB" id="A0A1H1A828"/>